<keyword evidence="5 7" id="KW-0067">ATP-binding</keyword>
<dbReference type="Gene3D" id="3.40.50.300">
    <property type="entry name" value="P-loop containing nucleotide triphosphate hydrolases"/>
    <property type="match status" value="1"/>
</dbReference>
<dbReference type="InterPro" id="IPR047854">
    <property type="entry name" value="RFC_lid"/>
</dbReference>
<evidence type="ECO:0000256" key="6">
    <source>
        <dbReference type="ARBA" id="ARBA00032141"/>
    </source>
</evidence>
<evidence type="ECO:0000256" key="3">
    <source>
        <dbReference type="ARBA" id="ARBA00022705"/>
    </source>
</evidence>
<evidence type="ECO:0000256" key="2">
    <source>
        <dbReference type="ARBA" id="ARBA00014793"/>
    </source>
</evidence>
<dbReference type="RefSeq" id="WP_011018377.1">
    <property type="nucleotide sequence ID" value="NZ_DUJS01000004.1"/>
</dbReference>
<dbReference type="GO" id="GO:0005524">
    <property type="term" value="F:ATP binding"/>
    <property type="evidence" value="ECO:0007669"/>
    <property type="project" value="UniProtKB-UniRule"/>
</dbReference>
<evidence type="ECO:0000256" key="5">
    <source>
        <dbReference type="ARBA" id="ARBA00022840"/>
    </source>
</evidence>
<sequence length="510" mass="58255">MVPWVEKYRPRSLKELVNQDEAKKELAAWANEWARGSIPEPRAVLLHGPPGTGKTSAAYALAHDFGWDVIELNASDKRTRNVIEKIVGGASTSRSLLRMTREAGGDYEHVEGHSDRVLVLVDEVDGIDPREDRGGVTALTRAVRQARNPMVLVANDPWVLPKSLRDAVRMIEFRRLRVNDIVEALRRICEREGIEYEEVALRRIAKRARGDLRAAINDLEALARPTGRVTSDDVEALGWRDKEITIFEALGRIFNKPPRQARRALWNLDEDPDDVILWIAQNIPRAYRDPEEIARAYDYLSKADVFSSRAIETGDWRFKYVYATDLMTSGVAAARKGKPPGFVRFQPPKILRKLGTTRKEREVRNSIAKKIAERMHVSTRRAKMDVISVLEIAFRKVADNPTDRGLEILGGIAGYLELSKREIGFLCGDPQVAQRVYQRALRVREKLRKIRRERVKGAMESMLERKREESEVEEEAKEIEEAVEKAEEEEEREEKKKEGGGEQRTLDAFF</sequence>
<dbReference type="InterPro" id="IPR003959">
    <property type="entry name" value="ATPase_AAA_core"/>
</dbReference>
<feature type="region of interest" description="Disordered" evidence="8">
    <location>
        <begin position="459"/>
        <end position="510"/>
    </location>
</feature>
<comment type="caution">
    <text evidence="10">The sequence shown here is derived from an EMBL/GenBank/DDBJ whole genome shotgun (WGS) entry which is preliminary data.</text>
</comment>
<gene>
    <name evidence="7" type="primary">rfcL</name>
    <name evidence="10" type="ORF">HA336_06475</name>
</gene>
<dbReference type="Proteomes" id="UP000619545">
    <property type="component" value="Unassembled WGS sequence"/>
</dbReference>
<dbReference type="InterPro" id="IPR023935">
    <property type="entry name" value="Rep_factor-C_lsu"/>
</dbReference>
<dbReference type="Gene3D" id="1.10.8.60">
    <property type="match status" value="1"/>
</dbReference>
<reference evidence="10" key="1">
    <citation type="journal article" date="2020" name="bioRxiv">
        <title>A rank-normalized archaeal taxonomy based on genome phylogeny resolves widespread incomplete and uneven classifications.</title>
        <authorList>
            <person name="Rinke C."/>
            <person name="Chuvochina M."/>
            <person name="Mussig A.J."/>
            <person name="Chaumeil P.-A."/>
            <person name="Waite D.W."/>
            <person name="Whitman W.B."/>
            <person name="Parks D.H."/>
            <person name="Hugenholtz P."/>
        </authorList>
    </citation>
    <scope>NUCLEOTIDE SEQUENCE</scope>
    <source>
        <strain evidence="10">UBA8853</strain>
    </source>
</reference>
<evidence type="ECO:0000313" key="10">
    <source>
        <dbReference type="EMBL" id="HII70858.1"/>
    </source>
</evidence>
<dbReference type="Pfam" id="PF21960">
    <property type="entry name" value="RCF1-5-like_lid"/>
    <property type="match status" value="1"/>
</dbReference>
<dbReference type="PANTHER" id="PTHR23389:SF6">
    <property type="entry name" value="REPLICATION FACTOR C SUBUNIT 1"/>
    <property type="match status" value="1"/>
</dbReference>
<dbReference type="GO" id="GO:0006260">
    <property type="term" value="P:DNA replication"/>
    <property type="evidence" value="ECO:0007669"/>
    <property type="project" value="UniProtKB-UniRule"/>
</dbReference>
<evidence type="ECO:0000256" key="7">
    <source>
        <dbReference type="HAMAP-Rule" id="MF_01508"/>
    </source>
</evidence>
<dbReference type="Pfam" id="PF00004">
    <property type="entry name" value="AAA"/>
    <property type="match status" value="1"/>
</dbReference>
<comment type="subunit">
    <text evidence="7">Heteromultimer composed of small subunits (RfcS) and large subunits (RfcL).</text>
</comment>
<dbReference type="GO" id="GO:0003689">
    <property type="term" value="F:DNA clamp loader activity"/>
    <property type="evidence" value="ECO:0007669"/>
    <property type="project" value="UniProtKB-UniRule"/>
</dbReference>
<dbReference type="InterPro" id="IPR027417">
    <property type="entry name" value="P-loop_NTPase"/>
</dbReference>
<dbReference type="NCBIfam" id="NF003229">
    <property type="entry name" value="PRK04195.1-5"/>
    <property type="match status" value="1"/>
</dbReference>
<comment type="similarity">
    <text evidence="1 7">Belongs to the activator 1 small subunits family. RfcL subfamily.</text>
</comment>
<dbReference type="CDD" id="cd18140">
    <property type="entry name" value="HLD_clamp_RFC"/>
    <property type="match status" value="1"/>
</dbReference>
<name>A0A832TIT4_9EURY</name>
<evidence type="ECO:0000256" key="4">
    <source>
        <dbReference type="ARBA" id="ARBA00022741"/>
    </source>
</evidence>
<feature type="domain" description="AAA+ ATPase" evidence="9">
    <location>
        <begin position="40"/>
        <end position="182"/>
    </location>
</feature>
<evidence type="ECO:0000259" key="9">
    <source>
        <dbReference type="SMART" id="SM00382"/>
    </source>
</evidence>
<keyword evidence="4 7" id="KW-0547">Nucleotide-binding</keyword>
<protein>
    <recommendedName>
        <fullName evidence="2 7">Replication factor C large subunit</fullName>
        <shortName evidence="7">RFC large subunit</shortName>
    </recommendedName>
    <alternativeName>
        <fullName evidence="6 7">Clamp loader large subunit</fullName>
    </alternativeName>
</protein>
<feature type="compositionally biased region" description="Basic and acidic residues" evidence="8">
    <location>
        <begin position="493"/>
        <end position="510"/>
    </location>
</feature>
<dbReference type="SMART" id="SM00382">
    <property type="entry name" value="AAA"/>
    <property type="match status" value="1"/>
</dbReference>
<dbReference type="SMR" id="A0A832TIT4"/>
<feature type="binding site" evidence="7">
    <location>
        <begin position="48"/>
        <end position="55"/>
    </location>
    <ligand>
        <name>ATP</name>
        <dbReference type="ChEBI" id="CHEBI:30616"/>
    </ligand>
</feature>
<organism evidence="10 11">
    <name type="scientific">Methanopyrus kandleri</name>
    <dbReference type="NCBI Taxonomy" id="2320"/>
    <lineage>
        <taxon>Archaea</taxon>
        <taxon>Methanobacteriati</taxon>
        <taxon>Methanobacteriota</taxon>
        <taxon>Methanomada group</taxon>
        <taxon>Methanopyri</taxon>
        <taxon>Methanopyrales</taxon>
        <taxon>Methanopyraceae</taxon>
        <taxon>Methanopyrus</taxon>
    </lineage>
</organism>
<evidence type="ECO:0000256" key="1">
    <source>
        <dbReference type="ARBA" id="ARBA00006878"/>
    </source>
</evidence>
<dbReference type="InterPro" id="IPR003593">
    <property type="entry name" value="AAA+_ATPase"/>
</dbReference>
<dbReference type="SUPFAM" id="SSF52540">
    <property type="entry name" value="P-loop containing nucleoside triphosphate hydrolases"/>
    <property type="match status" value="1"/>
</dbReference>
<dbReference type="EMBL" id="DUJS01000004">
    <property type="protein sequence ID" value="HII70858.1"/>
    <property type="molecule type" value="Genomic_DNA"/>
</dbReference>
<dbReference type="CDD" id="cd00009">
    <property type="entry name" value="AAA"/>
    <property type="match status" value="1"/>
</dbReference>
<dbReference type="PANTHER" id="PTHR23389">
    <property type="entry name" value="CHROMOSOME TRANSMISSION FIDELITY FACTOR 18"/>
    <property type="match status" value="1"/>
</dbReference>
<dbReference type="GO" id="GO:0016887">
    <property type="term" value="F:ATP hydrolysis activity"/>
    <property type="evidence" value="ECO:0007669"/>
    <property type="project" value="InterPro"/>
</dbReference>
<keyword evidence="3 7" id="KW-0235">DNA replication</keyword>
<evidence type="ECO:0000256" key="8">
    <source>
        <dbReference type="SAM" id="MobiDB-lite"/>
    </source>
</evidence>
<dbReference type="GeneID" id="1477307"/>
<comment type="function">
    <text evidence="7">Part of the RFC clamp loader complex which loads the PCNA sliding clamp onto DNA.</text>
</comment>
<proteinExistence type="inferred from homology"/>
<dbReference type="AlphaFoldDB" id="A0A832TIT4"/>
<accession>A0A832TIT4</accession>
<dbReference type="HAMAP" id="MF_01508">
    <property type="entry name" value="RfcL"/>
    <property type="match status" value="1"/>
</dbReference>
<evidence type="ECO:0000313" key="11">
    <source>
        <dbReference type="Proteomes" id="UP000619545"/>
    </source>
</evidence>
<dbReference type="OMA" id="DWTEKYR"/>